<dbReference type="PROSITE" id="PS50970">
    <property type="entry name" value="HCY"/>
    <property type="match status" value="1"/>
</dbReference>
<dbReference type="OrthoDB" id="261426at2759"/>
<protein>
    <submittedName>
        <fullName evidence="7">Homocysteine S-methyltransferase</fullName>
    </submittedName>
</protein>
<dbReference type="STRING" id="90262.A0A1X2J071"/>
<dbReference type="PANTHER" id="PTHR46015">
    <property type="entry name" value="ZGC:172121"/>
    <property type="match status" value="1"/>
</dbReference>
<dbReference type="InterPro" id="IPR051486">
    <property type="entry name" value="Hcy_S-methyltransferase"/>
</dbReference>
<evidence type="ECO:0000256" key="1">
    <source>
        <dbReference type="ARBA" id="ARBA00022603"/>
    </source>
</evidence>
<dbReference type="GO" id="GO:0032259">
    <property type="term" value="P:methylation"/>
    <property type="evidence" value="ECO:0007669"/>
    <property type="project" value="UniProtKB-KW"/>
</dbReference>
<feature type="binding site" evidence="5">
    <location>
        <position position="302"/>
    </location>
    <ligand>
        <name>Zn(2+)</name>
        <dbReference type="ChEBI" id="CHEBI:29105"/>
    </ligand>
</feature>
<dbReference type="Gene3D" id="3.20.20.330">
    <property type="entry name" value="Homocysteine-binding-like domain"/>
    <property type="match status" value="1"/>
</dbReference>
<keyword evidence="2 5" id="KW-0808">Transferase</keyword>
<dbReference type="GO" id="GO:0009086">
    <property type="term" value="P:methionine biosynthetic process"/>
    <property type="evidence" value="ECO:0007669"/>
    <property type="project" value="TreeGrafter"/>
</dbReference>
<name>A0A1X2J071_9FUNG</name>
<dbReference type="InterPro" id="IPR036589">
    <property type="entry name" value="HCY_dom_sf"/>
</dbReference>
<evidence type="ECO:0000313" key="8">
    <source>
        <dbReference type="Proteomes" id="UP000193560"/>
    </source>
</evidence>
<sequence length="318" mass="34987">MSLPFPLILDGGFATELERQFGKDLSGKLWSAKCLDEDPAAIEAVHLSYFEAGANVATTCSYQATVDGFLDAGYTKAEAESLMKKSVALARQARDQFKKLHPDDTLPRLVALSMGCYGAKLANGAEYTGNYGAITKQDLVQFHKDRLEIFLQESGIDLILFETIPSALEAEAIHDLVKDWEMTSSSPLPPVGVSFSCKSNDNISDGTPLYQCLGLYDELDKVVAVGVNCTKLRYIIPGLVTILAEKQKATDKLVLLYPDGGEEWDAVERKWMPHTKLSVEGFYEAMAQVVEKCGTKVMIGGCCRITDKYISVLRENLF</sequence>
<organism evidence="7 8">
    <name type="scientific">Absidia repens</name>
    <dbReference type="NCBI Taxonomy" id="90262"/>
    <lineage>
        <taxon>Eukaryota</taxon>
        <taxon>Fungi</taxon>
        <taxon>Fungi incertae sedis</taxon>
        <taxon>Mucoromycota</taxon>
        <taxon>Mucoromycotina</taxon>
        <taxon>Mucoromycetes</taxon>
        <taxon>Mucorales</taxon>
        <taxon>Cunninghamellaceae</taxon>
        <taxon>Absidia</taxon>
    </lineage>
</organism>
<keyword evidence="1 5" id="KW-0489">Methyltransferase</keyword>
<keyword evidence="3 5" id="KW-0479">Metal-binding</keyword>
<feature type="binding site" evidence="5">
    <location>
        <position position="303"/>
    </location>
    <ligand>
        <name>Zn(2+)</name>
        <dbReference type="ChEBI" id="CHEBI:29105"/>
    </ligand>
</feature>
<dbReference type="AlphaFoldDB" id="A0A1X2J071"/>
<keyword evidence="8" id="KW-1185">Reference proteome</keyword>
<accession>A0A1X2J071</accession>
<comment type="caution">
    <text evidence="7">The sequence shown here is derived from an EMBL/GenBank/DDBJ whole genome shotgun (WGS) entry which is preliminary data.</text>
</comment>
<evidence type="ECO:0000256" key="4">
    <source>
        <dbReference type="ARBA" id="ARBA00022833"/>
    </source>
</evidence>
<evidence type="ECO:0000313" key="7">
    <source>
        <dbReference type="EMBL" id="ORZ25226.1"/>
    </source>
</evidence>
<dbReference type="InterPro" id="IPR003726">
    <property type="entry name" value="HCY_dom"/>
</dbReference>
<evidence type="ECO:0000256" key="5">
    <source>
        <dbReference type="PROSITE-ProRule" id="PRU00333"/>
    </source>
</evidence>
<dbReference type="NCBIfam" id="NF007020">
    <property type="entry name" value="PRK09485.1"/>
    <property type="match status" value="1"/>
</dbReference>
<dbReference type="SUPFAM" id="SSF82282">
    <property type="entry name" value="Homocysteine S-methyltransferase"/>
    <property type="match status" value="1"/>
</dbReference>
<keyword evidence="4 5" id="KW-0862">Zinc</keyword>
<dbReference type="GO" id="GO:0033528">
    <property type="term" value="P:S-methylmethionine cycle"/>
    <property type="evidence" value="ECO:0007669"/>
    <property type="project" value="TreeGrafter"/>
</dbReference>
<evidence type="ECO:0000256" key="2">
    <source>
        <dbReference type="ARBA" id="ARBA00022679"/>
    </source>
</evidence>
<evidence type="ECO:0000259" key="6">
    <source>
        <dbReference type="PROSITE" id="PS50970"/>
    </source>
</evidence>
<feature type="binding site" evidence="5">
    <location>
        <position position="229"/>
    </location>
    <ligand>
        <name>Zn(2+)</name>
        <dbReference type="ChEBI" id="CHEBI:29105"/>
    </ligand>
</feature>
<proteinExistence type="predicted"/>
<evidence type="ECO:0000256" key="3">
    <source>
        <dbReference type="ARBA" id="ARBA00022723"/>
    </source>
</evidence>
<dbReference type="PANTHER" id="PTHR46015:SF1">
    <property type="entry name" value="HOMOCYSTEINE S-METHYLTRANSFERASE-LIKE ISOFORM 1"/>
    <property type="match status" value="1"/>
</dbReference>
<reference evidence="7 8" key="1">
    <citation type="submission" date="2016-07" db="EMBL/GenBank/DDBJ databases">
        <title>Pervasive Adenine N6-methylation of Active Genes in Fungi.</title>
        <authorList>
            <consortium name="DOE Joint Genome Institute"/>
            <person name="Mondo S.J."/>
            <person name="Dannebaum R.O."/>
            <person name="Kuo R.C."/>
            <person name="Labutti K."/>
            <person name="Haridas S."/>
            <person name="Kuo A."/>
            <person name="Salamov A."/>
            <person name="Ahrendt S.R."/>
            <person name="Lipzen A."/>
            <person name="Sullivan W."/>
            <person name="Andreopoulos W.B."/>
            <person name="Clum A."/>
            <person name="Lindquist E."/>
            <person name="Daum C."/>
            <person name="Ramamoorthy G.K."/>
            <person name="Gryganskyi A."/>
            <person name="Culley D."/>
            <person name="Magnuson J.K."/>
            <person name="James T.Y."/>
            <person name="O'Malley M.A."/>
            <person name="Stajich J.E."/>
            <person name="Spatafora J.W."/>
            <person name="Visel A."/>
            <person name="Grigoriev I.V."/>
        </authorList>
    </citation>
    <scope>NUCLEOTIDE SEQUENCE [LARGE SCALE GENOMIC DNA]</scope>
    <source>
        <strain evidence="7 8">NRRL 1336</strain>
    </source>
</reference>
<dbReference type="Pfam" id="PF02574">
    <property type="entry name" value="S-methyl_trans"/>
    <property type="match status" value="1"/>
</dbReference>
<comment type="cofactor">
    <cofactor evidence="5">
        <name>Zn(2+)</name>
        <dbReference type="ChEBI" id="CHEBI:29105"/>
    </cofactor>
</comment>
<dbReference type="Proteomes" id="UP000193560">
    <property type="component" value="Unassembled WGS sequence"/>
</dbReference>
<dbReference type="GO" id="GO:0046872">
    <property type="term" value="F:metal ion binding"/>
    <property type="evidence" value="ECO:0007669"/>
    <property type="project" value="UniProtKB-KW"/>
</dbReference>
<feature type="domain" description="Hcy-binding" evidence="6">
    <location>
        <begin position="1"/>
        <end position="317"/>
    </location>
</feature>
<dbReference type="GO" id="GO:0008898">
    <property type="term" value="F:S-adenosylmethionine-homocysteine S-methyltransferase activity"/>
    <property type="evidence" value="ECO:0007669"/>
    <property type="project" value="TreeGrafter"/>
</dbReference>
<dbReference type="EMBL" id="MCGE01000001">
    <property type="protein sequence ID" value="ORZ25226.1"/>
    <property type="molecule type" value="Genomic_DNA"/>
</dbReference>
<gene>
    <name evidence="7" type="ORF">BCR42DRAFT_363241</name>
</gene>